<evidence type="ECO:0000256" key="4">
    <source>
        <dbReference type="ARBA" id="ARBA00022553"/>
    </source>
</evidence>
<feature type="region of interest" description="Disordered" evidence="15">
    <location>
        <begin position="70"/>
        <end position="103"/>
    </location>
</feature>
<evidence type="ECO:0000313" key="17">
    <source>
        <dbReference type="EMBL" id="CAE8672022.1"/>
    </source>
</evidence>
<keyword evidence="6" id="KW-0479">Metal-binding</keyword>
<evidence type="ECO:0000256" key="6">
    <source>
        <dbReference type="ARBA" id="ARBA00022723"/>
    </source>
</evidence>
<dbReference type="Proteomes" id="UP000626109">
    <property type="component" value="Unassembled WGS sequence"/>
</dbReference>
<dbReference type="EC" id="3.1.1.116" evidence="14"/>
<dbReference type="Pfam" id="PF01764">
    <property type="entry name" value="Lipase_3"/>
    <property type="match status" value="1"/>
</dbReference>
<dbReference type="GO" id="GO:0046872">
    <property type="term" value="F:metal ion binding"/>
    <property type="evidence" value="ECO:0007669"/>
    <property type="project" value="UniProtKB-KW"/>
</dbReference>
<evidence type="ECO:0000256" key="1">
    <source>
        <dbReference type="ARBA" id="ARBA00001913"/>
    </source>
</evidence>
<evidence type="ECO:0000256" key="2">
    <source>
        <dbReference type="ARBA" id="ARBA00004651"/>
    </source>
</evidence>
<feature type="domain" description="Fungal lipase-type" evidence="16">
    <location>
        <begin position="349"/>
        <end position="477"/>
    </location>
</feature>
<evidence type="ECO:0000256" key="11">
    <source>
        <dbReference type="ARBA" id="ARBA00023098"/>
    </source>
</evidence>
<comment type="caution">
    <text evidence="17">The sequence shown here is derived from an EMBL/GenBank/DDBJ whole genome shotgun (WGS) entry which is preliminary data.</text>
</comment>
<keyword evidence="5" id="KW-0812">Transmembrane</keyword>
<name>A0A813JDA7_POLGL</name>
<protein>
    <recommendedName>
        <fullName evidence="14">sn-1-specific diacylglycerol lipase</fullName>
        <ecNumber evidence="14">3.1.1.116</ecNumber>
    </recommendedName>
</protein>
<evidence type="ECO:0000256" key="13">
    <source>
        <dbReference type="ARBA" id="ARBA00024531"/>
    </source>
</evidence>
<keyword evidence="4" id="KW-0597">Phosphoprotein</keyword>
<evidence type="ECO:0000256" key="7">
    <source>
        <dbReference type="ARBA" id="ARBA00022801"/>
    </source>
</evidence>
<dbReference type="PANTHER" id="PTHR45792">
    <property type="entry name" value="DIACYLGLYCEROL LIPASE HOMOLOG-RELATED"/>
    <property type="match status" value="1"/>
</dbReference>
<dbReference type="Gene3D" id="3.40.50.1820">
    <property type="entry name" value="alpha/beta hydrolase"/>
    <property type="match status" value="1"/>
</dbReference>
<dbReference type="GO" id="GO:0016042">
    <property type="term" value="P:lipid catabolic process"/>
    <property type="evidence" value="ECO:0007669"/>
    <property type="project" value="UniProtKB-KW"/>
</dbReference>
<proteinExistence type="predicted"/>
<reference evidence="17" key="1">
    <citation type="submission" date="2021-02" db="EMBL/GenBank/DDBJ databases">
        <authorList>
            <person name="Dougan E. K."/>
            <person name="Rhodes N."/>
            <person name="Thang M."/>
            <person name="Chan C."/>
        </authorList>
    </citation>
    <scope>NUCLEOTIDE SEQUENCE</scope>
</reference>
<dbReference type="AlphaFoldDB" id="A0A813JDA7"/>
<evidence type="ECO:0000256" key="5">
    <source>
        <dbReference type="ARBA" id="ARBA00022692"/>
    </source>
</evidence>
<comment type="subcellular location">
    <subcellularLocation>
        <location evidence="2">Cell membrane</location>
        <topology evidence="2">Multi-pass membrane protein</topology>
    </subcellularLocation>
</comment>
<evidence type="ECO:0000256" key="3">
    <source>
        <dbReference type="ARBA" id="ARBA00022475"/>
    </source>
</evidence>
<evidence type="ECO:0000259" key="16">
    <source>
        <dbReference type="Pfam" id="PF01764"/>
    </source>
</evidence>
<dbReference type="InterPro" id="IPR002921">
    <property type="entry name" value="Fungal_lipase-type"/>
</dbReference>
<evidence type="ECO:0000313" key="18">
    <source>
        <dbReference type="Proteomes" id="UP000626109"/>
    </source>
</evidence>
<feature type="compositionally biased region" description="Low complexity" evidence="15">
    <location>
        <begin position="77"/>
        <end position="87"/>
    </location>
</feature>
<accession>A0A813JDA7</accession>
<organism evidence="17 18">
    <name type="scientific">Polarella glacialis</name>
    <name type="common">Dinoflagellate</name>
    <dbReference type="NCBI Taxonomy" id="89957"/>
    <lineage>
        <taxon>Eukaryota</taxon>
        <taxon>Sar</taxon>
        <taxon>Alveolata</taxon>
        <taxon>Dinophyceae</taxon>
        <taxon>Suessiales</taxon>
        <taxon>Suessiaceae</taxon>
        <taxon>Polarella</taxon>
    </lineage>
</organism>
<dbReference type="GO" id="GO:0005886">
    <property type="term" value="C:plasma membrane"/>
    <property type="evidence" value="ECO:0007669"/>
    <property type="project" value="UniProtKB-SubCell"/>
</dbReference>
<evidence type="ECO:0000256" key="8">
    <source>
        <dbReference type="ARBA" id="ARBA00022837"/>
    </source>
</evidence>
<sequence length="596" mass="63507">MGSWHRRAAWKHGRVSCCDLSFTPLALTALAAVFAAASVASVAAAVSAFSSAASSPGFLPADISGPVAALTTRRPRSGSPGRAASRSLAERQKPVAATGRRSRASSRGRGVALAAGLPLWAAEVSGYKKSLCLCAFIFALVLSFLARGRTLSWQRSALAPPKLSLQPSLRQVIRILRRVDPALGALAGSVSRVWGLLEQELAEARKRRGEEQAALPRTGSLLVHLFAVGRLMSQQSSGPELPYKDRIPLVGDEARLAEARRWTRLAVASYGSNMLVLVRLLYLRDLSWSSSLSRRKRDEAAAAKCLGLAPDQVLASGSYSGVKKRRKGRGAEAFRPWWLLLQDGDELILSVRGSANVDDIAIDMACESCDFLHGLAHKGIANAAAAVWEEARPKVEEALAGAGSHRWSRLVVCGHSLGGAVALLLGMSLRAEAKLPLPVFAFAAGPPPVFSGEQRPELEAGLLTVINGLDPVPHLSLDAALRLVCAAERLAGAGLSWQKTLTLLVGGTVPDAPKVEELTAGLEQKSLDKLLRIPGQAIWLIDACSGRQVLAVDLGDKLPQFSDALPEISNAQSALDHIMPAYIKKMDKAYSRLRSM</sequence>
<dbReference type="InterPro" id="IPR029058">
    <property type="entry name" value="AB_hydrolase_fold"/>
</dbReference>
<gene>
    <name evidence="17" type="ORF">PGLA2088_LOCUS17844</name>
</gene>
<keyword evidence="12" id="KW-0472">Membrane</keyword>
<keyword evidence="9" id="KW-0442">Lipid degradation</keyword>
<dbReference type="EMBL" id="CAJNNW010024312">
    <property type="protein sequence ID" value="CAE8672022.1"/>
    <property type="molecule type" value="Genomic_DNA"/>
</dbReference>
<evidence type="ECO:0000256" key="15">
    <source>
        <dbReference type="SAM" id="MobiDB-lite"/>
    </source>
</evidence>
<dbReference type="PANTHER" id="PTHR45792:SF8">
    <property type="entry name" value="DIACYLGLYCEROL LIPASE-ALPHA"/>
    <property type="match status" value="1"/>
</dbReference>
<keyword evidence="10" id="KW-1133">Transmembrane helix</keyword>
<evidence type="ECO:0000256" key="10">
    <source>
        <dbReference type="ARBA" id="ARBA00022989"/>
    </source>
</evidence>
<keyword evidence="8" id="KW-0106">Calcium</keyword>
<evidence type="ECO:0000256" key="14">
    <source>
        <dbReference type="ARBA" id="ARBA00026104"/>
    </source>
</evidence>
<evidence type="ECO:0000256" key="12">
    <source>
        <dbReference type="ARBA" id="ARBA00023136"/>
    </source>
</evidence>
<comment type="cofactor">
    <cofactor evidence="1">
        <name>Ca(2+)</name>
        <dbReference type="ChEBI" id="CHEBI:29108"/>
    </cofactor>
</comment>
<dbReference type="SUPFAM" id="SSF53474">
    <property type="entry name" value="alpha/beta-Hydrolases"/>
    <property type="match status" value="1"/>
</dbReference>
<comment type="catalytic activity">
    <reaction evidence="13">
        <text>a 1,2-diacyl-sn-glycerol + H2O = a 2-acylglycerol + a fatty acid + H(+)</text>
        <dbReference type="Rhea" id="RHEA:33275"/>
        <dbReference type="ChEBI" id="CHEBI:15377"/>
        <dbReference type="ChEBI" id="CHEBI:15378"/>
        <dbReference type="ChEBI" id="CHEBI:17389"/>
        <dbReference type="ChEBI" id="CHEBI:17815"/>
        <dbReference type="ChEBI" id="CHEBI:28868"/>
        <dbReference type="EC" id="3.1.1.116"/>
    </reaction>
    <physiologicalReaction direction="left-to-right" evidence="13">
        <dbReference type="Rhea" id="RHEA:33276"/>
    </physiologicalReaction>
</comment>
<evidence type="ECO:0000256" key="9">
    <source>
        <dbReference type="ARBA" id="ARBA00022963"/>
    </source>
</evidence>
<dbReference type="InterPro" id="IPR052214">
    <property type="entry name" value="DAG_Lipase-Related"/>
</dbReference>
<dbReference type="CDD" id="cd00519">
    <property type="entry name" value="Lipase_3"/>
    <property type="match status" value="1"/>
</dbReference>
<keyword evidence="7" id="KW-0378">Hydrolase</keyword>
<dbReference type="GO" id="GO:0016298">
    <property type="term" value="F:lipase activity"/>
    <property type="evidence" value="ECO:0007669"/>
    <property type="project" value="TreeGrafter"/>
</dbReference>
<keyword evidence="3" id="KW-1003">Cell membrane</keyword>
<keyword evidence="11" id="KW-0443">Lipid metabolism</keyword>